<keyword evidence="1" id="KW-0732">Signal</keyword>
<proteinExistence type="predicted"/>
<comment type="caution">
    <text evidence="3">The sequence shown here is derived from an EMBL/GenBank/DDBJ whole genome shotgun (WGS) entry which is preliminary data.</text>
</comment>
<organism evidence="3 4">
    <name type="scientific">Roseisolibacter agri</name>
    <dbReference type="NCBI Taxonomy" id="2014610"/>
    <lineage>
        <taxon>Bacteria</taxon>
        <taxon>Pseudomonadati</taxon>
        <taxon>Gemmatimonadota</taxon>
        <taxon>Gemmatimonadia</taxon>
        <taxon>Gemmatimonadales</taxon>
        <taxon>Gemmatimonadaceae</taxon>
        <taxon>Roseisolibacter</taxon>
    </lineage>
</organism>
<dbReference type="SUPFAM" id="SSF53187">
    <property type="entry name" value="Zn-dependent exopeptidases"/>
    <property type="match status" value="1"/>
</dbReference>
<dbReference type="InterPro" id="IPR007484">
    <property type="entry name" value="Peptidase_M28"/>
</dbReference>
<dbReference type="GO" id="GO:0008235">
    <property type="term" value="F:metalloexopeptidase activity"/>
    <property type="evidence" value="ECO:0007669"/>
    <property type="project" value="InterPro"/>
</dbReference>
<dbReference type="PANTHER" id="PTHR12147:SF26">
    <property type="entry name" value="PEPTIDASE M28 DOMAIN-CONTAINING PROTEIN"/>
    <property type="match status" value="1"/>
</dbReference>
<keyword evidence="4" id="KW-1185">Reference proteome</keyword>
<feature type="domain" description="Peptidase M28" evidence="2">
    <location>
        <begin position="374"/>
        <end position="554"/>
    </location>
</feature>
<dbReference type="Pfam" id="PF04389">
    <property type="entry name" value="Peptidase_M28"/>
    <property type="match status" value="1"/>
</dbReference>
<dbReference type="Gene3D" id="3.50.30.30">
    <property type="match status" value="1"/>
</dbReference>
<dbReference type="PANTHER" id="PTHR12147">
    <property type="entry name" value="METALLOPEPTIDASE M28 FAMILY MEMBER"/>
    <property type="match status" value="1"/>
</dbReference>
<evidence type="ECO:0000259" key="2">
    <source>
        <dbReference type="Pfam" id="PF04389"/>
    </source>
</evidence>
<dbReference type="PROSITE" id="PS00018">
    <property type="entry name" value="EF_HAND_1"/>
    <property type="match status" value="1"/>
</dbReference>
<evidence type="ECO:0000313" key="3">
    <source>
        <dbReference type="EMBL" id="GLC24327.1"/>
    </source>
</evidence>
<dbReference type="Gene3D" id="3.40.630.10">
    <property type="entry name" value="Zn peptidases"/>
    <property type="match status" value="2"/>
</dbReference>
<dbReference type="EMBL" id="BRXS01000001">
    <property type="protein sequence ID" value="GLC24327.1"/>
    <property type="molecule type" value="Genomic_DNA"/>
</dbReference>
<dbReference type="GO" id="GO:0006508">
    <property type="term" value="P:proteolysis"/>
    <property type="evidence" value="ECO:0007669"/>
    <property type="project" value="InterPro"/>
</dbReference>
<accession>A0AA37V1U9</accession>
<dbReference type="AlphaFoldDB" id="A0AA37V1U9"/>
<evidence type="ECO:0000313" key="4">
    <source>
        <dbReference type="Proteomes" id="UP001161325"/>
    </source>
</evidence>
<evidence type="ECO:0000256" key="1">
    <source>
        <dbReference type="SAM" id="SignalP"/>
    </source>
</evidence>
<sequence>MLLPLAALAVSAACAGAQEPARVTKDAPANGAAPALPLKHAPRPTAAPITAADLMTRLYIFADDSMMGRDAGTLGNQKGNAYIERELRRLGLRPAGENGTYFQTVPFVRRSIDPATTITAGGETLRYGTDFVASPGAGTPRSIDGAAVVFGGSLTADGVAGLTAEQAAGKVVVLNAPNVMAVRQLSGVPALRGAAGVALVLLDQLPAPFRAQLTRTQLALDSAGFAAAGAAPTAGTVPTVLVVSQRAAQAMLGADLASAAVGAAGRTVTGNVAFRTERAPATNVVAILPGSDARLASTYVAMGAHNDHVGMAPRAVDHDSLKAFNAAARRLYMAQDPEGDETIPPAADSLYRQQRAAIRVNVDSLRALRPARMDSVFNGADDDGSGSMALLEIAENFAAARVKPKRSILFVWHTGEEKGLVGARWYSDHPTVPRDSIVAQLNIDMIGRGRAEDVVTGGPTYVGIVGSRRLSTQLGDLAEAVAKAQANPIRLDYALDADGHPQNIYCRSDHFHYARWGIPIAFFFTGLHGDYHQLTDEPQYIDYPHYAGITSYIRDLALRVANQDARPVVDKPKPDPTGACRQ</sequence>
<feature type="chain" id="PRO_5041368696" description="Peptidase M28 domain-containing protein" evidence="1">
    <location>
        <begin position="18"/>
        <end position="582"/>
    </location>
</feature>
<protein>
    <recommendedName>
        <fullName evidence="2">Peptidase M28 domain-containing protein</fullName>
    </recommendedName>
</protein>
<reference evidence="3" key="1">
    <citation type="submission" date="2022-08" db="EMBL/GenBank/DDBJ databases">
        <title>Draft genome sequencing of Roseisolibacter agri AW1220.</title>
        <authorList>
            <person name="Tobiishi Y."/>
            <person name="Tonouchi A."/>
        </authorList>
    </citation>
    <scope>NUCLEOTIDE SEQUENCE</scope>
    <source>
        <strain evidence="3">AW1220</strain>
    </source>
</reference>
<name>A0AA37V1U9_9BACT</name>
<gene>
    <name evidence="3" type="ORF">rosag_08400</name>
</gene>
<dbReference type="RefSeq" id="WP_284348778.1">
    <property type="nucleotide sequence ID" value="NZ_BRXS01000001.1"/>
</dbReference>
<feature type="signal peptide" evidence="1">
    <location>
        <begin position="1"/>
        <end position="17"/>
    </location>
</feature>
<dbReference type="InterPro" id="IPR018247">
    <property type="entry name" value="EF_Hand_1_Ca_BS"/>
</dbReference>
<dbReference type="Proteomes" id="UP001161325">
    <property type="component" value="Unassembled WGS sequence"/>
</dbReference>
<dbReference type="InterPro" id="IPR045175">
    <property type="entry name" value="M28_fam"/>
</dbReference>